<dbReference type="AlphaFoldDB" id="A0AAN4UNA9"/>
<name>A0AAN4UNA9_9RHOB</name>
<evidence type="ECO:0000313" key="4">
    <source>
        <dbReference type="EMBL" id="SDW11297.1"/>
    </source>
</evidence>
<keyword evidence="2" id="KW-0472">Membrane</keyword>
<keyword evidence="2" id="KW-0812">Transmembrane</keyword>
<protein>
    <submittedName>
        <fullName evidence="3">Uncharacterized protein</fullName>
    </submittedName>
</protein>
<sequence length="80" mass="8204">MWPEMVPTIIFGALLTGIMGGVAAAMLGAAWWVVVLAFVGAGNLGTGLIVVLSFLRSDERPGGPLGQPTAAPALSRQIRS</sequence>
<evidence type="ECO:0000256" key="1">
    <source>
        <dbReference type="SAM" id="MobiDB-lite"/>
    </source>
</evidence>
<dbReference type="EMBL" id="BNAB01000001">
    <property type="protein sequence ID" value="GHD98547.1"/>
    <property type="molecule type" value="Genomic_DNA"/>
</dbReference>
<organism evidence="3 6">
    <name type="scientific">Allgaiera indica</name>
    <dbReference type="NCBI Taxonomy" id="765699"/>
    <lineage>
        <taxon>Bacteria</taxon>
        <taxon>Pseudomonadati</taxon>
        <taxon>Pseudomonadota</taxon>
        <taxon>Alphaproteobacteria</taxon>
        <taxon>Rhodobacterales</taxon>
        <taxon>Paracoccaceae</taxon>
        <taxon>Allgaiera</taxon>
    </lineage>
</organism>
<reference evidence="3" key="1">
    <citation type="journal article" date="2014" name="Int. J. Syst. Evol. Microbiol.">
        <title>Complete genome sequence of Corynebacterium casei LMG S-19264T (=DSM 44701T), isolated from a smear-ripened cheese.</title>
        <authorList>
            <consortium name="US DOE Joint Genome Institute (JGI-PGF)"/>
            <person name="Walter F."/>
            <person name="Albersmeier A."/>
            <person name="Kalinowski J."/>
            <person name="Ruckert C."/>
        </authorList>
    </citation>
    <scope>NUCLEOTIDE SEQUENCE</scope>
    <source>
        <strain evidence="3">CGMCC 1.10859</strain>
    </source>
</reference>
<reference evidence="3" key="3">
    <citation type="submission" date="2023-06" db="EMBL/GenBank/DDBJ databases">
        <authorList>
            <person name="Sun Q."/>
            <person name="Zhou Y."/>
        </authorList>
    </citation>
    <scope>NUCLEOTIDE SEQUENCE</scope>
    <source>
        <strain evidence="3">CGMCC 1.10859</strain>
    </source>
</reference>
<evidence type="ECO:0000313" key="5">
    <source>
        <dbReference type="Proteomes" id="UP000199541"/>
    </source>
</evidence>
<dbReference type="Proteomes" id="UP000634647">
    <property type="component" value="Unassembled WGS sequence"/>
</dbReference>
<accession>A0AAN4UNA9</accession>
<evidence type="ECO:0000256" key="2">
    <source>
        <dbReference type="SAM" id="Phobius"/>
    </source>
</evidence>
<comment type="caution">
    <text evidence="3">The sequence shown here is derived from an EMBL/GenBank/DDBJ whole genome shotgun (WGS) entry which is preliminary data.</text>
</comment>
<feature type="region of interest" description="Disordered" evidence="1">
    <location>
        <begin position="60"/>
        <end position="80"/>
    </location>
</feature>
<feature type="transmembrane region" description="Helical" evidence="2">
    <location>
        <begin position="34"/>
        <end position="55"/>
    </location>
</feature>
<reference evidence="4 5" key="2">
    <citation type="submission" date="2016-10" db="EMBL/GenBank/DDBJ databases">
        <authorList>
            <person name="Varghese N."/>
            <person name="Submissions S."/>
        </authorList>
    </citation>
    <scope>NUCLEOTIDE SEQUENCE [LARGE SCALE GENOMIC DNA]</scope>
    <source>
        <strain evidence="4 5">DSM 24802</strain>
    </source>
</reference>
<dbReference type="EMBL" id="FNOB01000001">
    <property type="protein sequence ID" value="SDW11297.1"/>
    <property type="molecule type" value="Genomic_DNA"/>
</dbReference>
<evidence type="ECO:0000313" key="3">
    <source>
        <dbReference type="EMBL" id="GHD98547.1"/>
    </source>
</evidence>
<keyword evidence="2" id="KW-1133">Transmembrane helix</keyword>
<keyword evidence="5" id="KW-1185">Reference proteome</keyword>
<dbReference type="Proteomes" id="UP000199541">
    <property type="component" value="Unassembled WGS sequence"/>
</dbReference>
<gene>
    <name evidence="3" type="ORF">GCM10008024_02500</name>
    <name evidence="4" type="ORF">SAMN05444006_101297</name>
</gene>
<proteinExistence type="predicted"/>
<evidence type="ECO:0000313" key="6">
    <source>
        <dbReference type="Proteomes" id="UP000634647"/>
    </source>
</evidence>